<comment type="caution">
    <text evidence="1">The sequence shown here is derived from an EMBL/GenBank/DDBJ whole genome shotgun (WGS) entry which is preliminary data.</text>
</comment>
<keyword evidence="2" id="KW-1185">Reference proteome</keyword>
<sequence>MLKNGGADVGNFQAHYVEPFKRVVCTQTARLNAGTWQYFSILPDEANRGAMRADNDIHGLTVLRTKRGGDWKPQIGLRYDVLTSDPNNPQASTVAWYYPSLNFA</sequence>
<evidence type="ECO:0000313" key="1">
    <source>
        <dbReference type="EMBL" id="KAL0957852.1"/>
    </source>
</evidence>
<dbReference type="EMBL" id="JASNQZ010000004">
    <property type="protein sequence ID" value="KAL0957852.1"/>
    <property type="molecule type" value="Genomic_DNA"/>
</dbReference>
<organism evidence="1 2">
    <name type="scientific">Hohenbuehelia grisea</name>
    <dbReference type="NCBI Taxonomy" id="104357"/>
    <lineage>
        <taxon>Eukaryota</taxon>
        <taxon>Fungi</taxon>
        <taxon>Dikarya</taxon>
        <taxon>Basidiomycota</taxon>
        <taxon>Agaricomycotina</taxon>
        <taxon>Agaricomycetes</taxon>
        <taxon>Agaricomycetidae</taxon>
        <taxon>Agaricales</taxon>
        <taxon>Pleurotineae</taxon>
        <taxon>Pleurotaceae</taxon>
        <taxon>Hohenbuehelia</taxon>
    </lineage>
</organism>
<protein>
    <submittedName>
        <fullName evidence="1">Uncharacterized protein</fullName>
    </submittedName>
</protein>
<name>A0ABR3JQ14_9AGAR</name>
<reference evidence="2" key="1">
    <citation type="submission" date="2024-06" db="EMBL/GenBank/DDBJ databases">
        <title>Multi-omics analyses provide insights into the biosynthesis of the anticancer antibiotic pleurotin in Hohenbuehelia grisea.</title>
        <authorList>
            <person name="Weaver J.A."/>
            <person name="Alberti F."/>
        </authorList>
    </citation>
    <scope>NUCLEOTIDE SEQUENCE [LARGE SCALE GENOMIC DNA]</scope>
    <source>
        <strain evidence="2">T-177</strain>
    </source>
</reference>
<dbReference type="Proteomes" id="UP001556367">
    <property type="component" value="Unassembled WGS sequence"/>
</dbReference>
<accession>A0ABR3JQ14</accession>
<gene>
    <name evidence="1" type="ORF">HGRIS_000036</name>
</gene>
<evidence type="ECO:0000313" key="2">
    <source>
        <dbReference type="Proteomes" id="UP001556367"/>
    </source>
</evidence>
<proteinExistence type="predicted"/>